<protein>
    <submittedName>
        <fullName evidence="3">SRPBCC domain-containing protein</fullName>
    </submittedName>
</protein>
<sequence length="136" mass="15368">MAKITVSVIINSSIDKVWNQLNNPKDIEQWNQASADWHCMNASNDLKVGGTLKSTMAAKDGSSSFDYEAIYDTIIPNELIKYHLLDGRMVEISFQETTNQVLVTETFDAENQNSEELQKAGWQAILNSFKKHVENN</sequence>
<dbReference type="InterPro" id="IPR013538">
    <property type="entry name" value="ASHA1/2-like_C"/>
</dbReference>
<dbReference type="Gene3D" id="3.30.530.20">
    <property type="match status" value="1"/>
</dbReference>
<feature type="domain" description="Activator of Hsp90 ATPase homologue 1/2-like C-terminal" evidence="2">
    <location>
        <begin position="12"/>
        <end position="134"/>
    </location>
</feature>
<proteinExistence type="inferred from homology"/>
<evidence type="ECO:0000313" key="3">
    <source>
        <dbReference type="EMBL" id="UUV21545.1"/>
    </source>
</evidence>
<dbReference type="Pfam" id="PF08327">
    <property type="entry name" value="AHSA1"/>
    <property type="match status" value="1"/>
</dbReference>
<evidence type="ECO:0000313" key="4">
    <source>
        <dbReference type="Proteomes" id="UP001317001"/>
    </source>
</evidence>
<name>A0ABY5NSJ3_9FLAO</name>
<dbReference type="RefSeq" id="WP_257499470.1">
    <property type="nucleotide sequence ID" value="NZ_CP102382.1"/>
</dbReference>
<evidence type="ECO:0000256" key="1">
    <source>
        <dbReference type="ARBA" id="ARBA00006817"/>
    </source>
</evidence>
<dbReference type="EMBL" id="CP102382">
    <property type="protein sequence ID" value="UUV21545.1"/>
    <property type="molecule type" value="Genomic_DNA"/>
</dbReference>
<keyword evidence="4" id="KW-1185">Reference proteome</keyword>
<organism evidence="3 4">
    <name type="scientific">Paenimyroides aestuarii</name>
    <dbReference type="NCBI Taxonomy" id="2968490"/>
    <lineage>
        <taxon>Bacteria</taxon>
        <taxon>Pseudomonadati</taxon>
        <taxon>Bacteroidota</taxon>
        <taxon>Flavobacteriia</taxon>
        <taxon>Flavobacteriales</taxon>
        <taxon>Flavobacteriaceae</taxon>
        <taxon>Paenimyroides</taxon>
    </lineage>
</organism>
<comment type="similarity">
    <text evidence="1">Belongs to the AHA1 family.</text>
</comment>
<accession>A0ABY5NSJ3</accession>
<reference evidence="3 4" key="1">
    <citation type="submission" date="2022-08" db="EMBL/GenBank/DDBJ databases">
        <title>Myroides zhujiangensis sp. nov., a novel bacterium isolated from sediment in the Pearl River Estuary.</title>
        <authorList>
            <person name="Cui L."/>
        </authorList>
    </citation>
    <scope>NUCLEOTIDE SEQUENCE [LARGE SCALE GENOMIC DNA]</scope>
    <source>
        <strain evidence="3 4">SCSIO 72103</strain>
    </source>
</reference>
<dbReference type="SUPFAM" id="SSF55961">
    <property type="entry name" value="Bet v1-like"/>
    <property type="match status" value="1"/>
</dbReference>
<dbReference type="InterPro" id="IPR023393">
    <property type="entry name" value="START-like_dom_sf"/>
</dbReference>
<gene>
    <name evidence="3" type="ORF">NPX36_00355</name>
</gene>
<evidence type="ECO:0000259" key="2">
    <source>
        <dbReference type="Pfam" id="PF08327"/>
    </source>
</evidence>
<dbReference type="Proteomes" id="UP001317001">
    <property type="component" value="Chromosome"/>
</dbReference>